<feature type="repeat" description="WD" evidence="3">
    <location>
        <begin position="245"/>
        <end position="278"/>
    </location>
</feature>
<evidence type="ECO:0000256" key="3">
    <source>
        <dbReference type="PROSITE-ProRule" id="PRU00221"/>
    </source>
</evidence>
<name>V6LK85_9EUKA</name>
<evidence type="ECO:0000256" key="1">
    <source>
        <dbReference type="ARBA" id="ARBA00022574"/>
    </source>
</evidence>
<dbReference type="PROSITE" id="PS50294">
    <property type="entry name" value="WD_REPEATS_REGION"/>
    <property type="match status" value="2"/>
</dbReference>
<sequence length="318" mass="36755">MHASGRIFQYKTQSQLFAHAWSLREDQQMRLAICSCDLEHKNFVEVIQFNKQSQQLLKLDSFNLQFPVTKAMFYPNYQTSNQDLLICANDMLRIFSINQDQRKQKLTQKSFLRHEKRRQAPVTAFDWSTIQPHLVIQSSYDTAISLWDINREELEFTFQAHEKSINDVSFSPADPSIFASCASDGTVRVFDRRKIEISQQITQLDNQALRVQFNKFDPHQLAIISNNNNQIHIYDLRNVQHVLNLEKHEKEVNGIAWNPTCANQLLSVGEDGNALIWEGGKAIMGYNCGEPADNCGWSELNKEWCSLIHGDILEILHV</sequence>
<dbReference type="AlphaFoldDB" id="V6LK85"/>
<dbReference type="InterPro" id="IPR036322">
    <property type="entry name" value="WD40_repeat_dom_sf"/>
</dbReference>
<reference evidence="4" key="1">
    <citation type="journal article" date="2014" name="PLoS Genet.">
        <title>The Genome of Spironucleus salmonicida Highlights a Fish Pathogen Adapted to Fluctuating Environments.</title>
        <authorList>
            <person name="Xu F."/>
            <person name="Jerlstrom-Hultqvist J."/>
            <person name="Einarsson E."/>
            <person name="Astvaldsson A."/>
            <person name="Svard S.G."/>
            <person name="Andersson J.O."/>
        </authorList>
    </citation>
    <scope>NUCLEOTIDE SEQUENCE</scope>
</reference>
<gene>
    <name evidence="4" type="ORF">SS50377_15054</name>
</gene>
<accession>V6LK85</accession>
<dbReference type="Gene3D" id="2.130.10.10">
    <property type="entry name" value="YVTN repeat-like/Quinoprotein amine dehydrogenase"/>
    <property type="match status" value="1"/>
</dbReference>
<protein>
    <submittedName>
        <fullName evidence="4">WD40 repeat-containing protein</fullName>
    </submittedName>
</protein>
<dbReference type="VEuPathDB" id="GiardiaDB:SS50377_25488"/>
<proteinExistence type="predicted"/>
<dbReference type="EMBL" id="KI546101">
    <property type="protein sequence ID" value="EST45035.1"/>
    <property type="molecule type" value="Genomic_DNA"/>
</dbReference>
<dbReference type="PANTHER" id="PTHR19919">
    <property type="entry name" value="WD REPEAT CONTAINING PROTEIN"/>
    <property type="match status" value="1"/>
</dbReference>
<dbReference type="InterPro" id="IPR001680">
    <property type="entry name" value="WD40_rpt"/>
</dbReference>
<dbReference type="PROSITE" id="PS50082">
    <property type="entry name" value="WD_REPEATS_2"/>
    <property type="match status" value="2"/>
</dbReference>
<evidence type="ECO:0000313" key="4">
    <source>
        <dbReference type="EMBL" id="EST45035.1"/>
    </source>
</evidence>
<dbReference type="Pfam" id="PF00400">
    <property type="entry name" value="WD40"/>
    <property type="match status" value="2"/>
</dbReference>
<keyword evidence="1 3" id="KW-0853">WD repeat</keyword>
<dbReference type="SUPFAM" id="SSF50978">
    <property type="entry name" value="WD40 repeat-like"/>
    <property type="match status" value="1"/>
</dbReference>
<dbReference type="InterPro" id="IPR015943">
    <property type="entry name" value="WD40/YVTN_repeat-like_dom_sf"/>
</dbReference>
<organism evidence="4">
    <name type="scientific">Spironucleus salmonicida</name>
    <dbReference type="NCBI Taxonomy" id="348837"/>
    <lineage>
        <taxon>Eukaryota</taxon>
        <taxon>Metamonada</taxon>
        <taxon>Diplomonadida</taxon>
        <taxon>Hexamitidae</taxon>
        <taxon>Hexamitinae</taxon>
        <taxon>Spironucleus</taxon>
    </lineage>
</organism>
<evidence type="ECO:0000256" key="2">
    <source>
        <dbReference type="ARBA" id="ARBA00022737"/>
    </source>
</evidence>
<keyword evidence="2" id="KW-0677">Repeat</keyword>
<dbReference type="InterPro" id="IPR045159">
    <property type="entry name" value="DCAF7-like"/>
</dbReference>
<feature type="repeat" description="WD" evidence="3">
    <location>
        <begin position="158"/>
        <end position="191"/>
    </location>
</feature>
<dbReference type="SMART" id="SM00320">
    <property type="entry name" value="WD40"/>
    <property type="match status" value="4"/>
</dbReference>